<keyword evidence="5" id="KW-1185">Reference proteome</keyword>
<dbReference type="Proteomes" id="UP000663929">
    <property type="component" value="Chromosome"/>
</dbReference>
<dbReference type="Gene3D" id="3.40.1620.10">
    <property type="entry name" value="YefM-like domain"/>
    <property type="match status" value="1"/>
</dbReference>
<accession>A0A8A4TRC1</accession>
<name>A0A8A4TRC1_SULCO</name>
<dbReference type="EMBL" id="CP071793">
    <property type="protein sequence ID" value="QTD52100.1"/>
    <property type="molecule type" value="Genomic_DNA"/>
</dbReference>
<dbReference type="RefSeq" id="WP_237382209.1">
    <property type="nucleotide sequence ID" value="NZ_CP071793.1"/>
</dbReference>
<evidence type="ECO:0000313" key="5">
    <source>
        <dbReference type="Proteomes" id="UP000663929"/>
    </source>
</evidence>
<dbReference type="SUPFAM" id="SSF143120">
    <property type="entry name" value="YefM-like"/>
    <property type="match status" value="1"/>
</dbReference>
<comment type="function">
    <text evidence="2">Antitoxin component of a type II toxin-antitoxin (TA) system.</text>
</comment>
<dbReference type="NCBIfam" id="TIGR01552">
    <property type="entry name" value="phd_fam"/>
    <property type="match status" value="1"/>
</dbReference>
<sequence>MTITTVSSRTFNQRPSQVKEAANGGPVIITDHGKPSHVLLSIEEYRNLTESNKTIVDMIAMDEDIDFSPPRLSDSLIKPADLS</sequence>
<dbReference type="InterPro" id="IPR006442">
    <property type="entry name" value="Antitoxin_Phd/YefM"/>
</dbReference>
<protein>
    <recommendedName>
        <fullName evidence="2">Antitoxin</fullName>
    </recommendedName>
</protein>
<comment type="similarity">
    <text evidence="1 2">Belongs to the phD/YefM antitoxin family.</text>
</comment>
<organism evidence="4 5">
    <name type="scientific">Sulfidibacter corallicola</name>
    <dbReference type="NCBI Taxonomy" id="2818388"/>
    <lineage>
        <taxon>Bacteria</taxon>
        <taxon>Pseudomonadati</taxon>
        <taxon>Acidobacteriota</taxon>
        <taxon>Holophagae</taxon>
        <taxon>Acanthopleuribacterales</taxon>
        <taxon>Acanthopleuribacteraceae</taxon>
        <taxon>Sulfidibacter</taxon>
    </lineage>
</organism>
<evidence type="ECO:0000256" key="2">
    <source>
        <dbReference type="RuleBase" id="RU362080"/>
    </source>
</evidence>
<evidence type="ECO:0000256" key="3">
    <source>
        <dbReference type="SAM" id="MobiDB-lite"/>
    </source>
</evidence>
<dbReference type="InterPro" id="IPR036165">
    <property type="entry name" value="YefM-like_sf"/>
</dbReference>
<reference evidence="4" key="1">
    <citation type="submission" date="2021-03" db="EMBL/GenBank/DDBJ databases">
        <title>Acanthopleuribacteraceae sp. M133.</title>
        <authorList>
            <person name="Wang G."/>
        </authorList>
    </citation>
    <scope>NUCLEOTIDE SEQUENCE</scope>
    <source>
        <strain evidence="4">M133</strain>
    </source>
</reference>
<evidence type="ECO:0000256" key="1">
    <source>
        <dbReference type="ARBA" id="ARBA00009981"/>
    </source>
</evidence>
<proteinExistence type="inferred from homology"/>
<evidence type="ECO:0000313" key="4">
    <source>
        <dbReference type="EMBL" id="QTD52100.1"/>
    </source>
</evidence>
<dbReference type="Pfam" id="PF02604">
    <property type="entry name" value="PhdYeFM_antitox"/>
    <property type="match status" value="1"/>
</dbReference>
<dbReference type="KEGG" id="scor:J3U87_06465"/>
<gene>
    <name evidence="4" type="ORF">J3U87_06465</name>
</gene>
<dbReference type="AlphaFoldDB" id="A0A8A4TRC1"/>
<feature type="compositionally biased region" description="Polar residues" evidence="3">
    <location>
        <begin position="1"/>
        <end position="16"/>
    </location>
</feature>
<feature type="region of interest" description="Disordered" evidence="3">
    <location>
        <begin position="1"/>
        <end position="30"/>
    </location>
</feature>